<dbReference type="EMBL" id="CP126216">
    <property type="protein sequence ID" value="WIA18151.1"/>
    <property type="molecule type" value="Genomic_DNA"/>
</dbReference>
<sequence length="334" mass="35520">MTRLAPIGQRANRSYPPDRTLYYALGPNSDGLELVRAMRGSNKNEAVNKPAAGGRGNGNRRATEVGGGRGKGGAGGKKVCVPCTMVKLQLTSPKAARAHAEAVIVDGQHQRPANRQHPERGGCVHCKCEDCQKVFRREGASPAEFKKTWETYLECLNVRARLLVLQREGAMASVAEQQQLKKEQLLASLGQLLAGQSPDIQAAAILAVGNLNVLTCATLMEREEDVRRAAVMQLVQQATAPAAAAAAAAAAAPAATGVSEERVLELVSEQAQQLQEHINSSLAESMQRMQEGLLSFISTRLAQSAGRRCLPTISESGESLGDAVCVTGTKYIKA</sequence>
<accession>A0ABY8UDH2</accession>
<feature type="region of interest" description="Disordered" evidence="1">
    <location>
        <begin position="42"/>
        <end position="71"/>
    </location>
</feature>
<organism evidence="2 3">
    <name type="scientific">Tetradesmus obliquus</name>
    <name type="common">Green alga</name>
    <name type="synonym">Acutodesmus obliquus</name>
    <dbReference type="NCBI Taxonomy" id="3088"/>
    <lineage>
        <taxon>Eukaryota</taxon>
        <taxon>Viridiplantae</taxon>
        <taxon>Chlorophyta</taxon>
        <taxon>core chlorophytes</taxon>
        <taxon>Chlorophyceae</taxon>
        <taxon>CS clade</taxon>
        <taxon>Sphaeropleales</taxon>
        <taxon>Scenedesmaceae</taxon>
        <taxon>Tetradesmus</taxon>
    </lineage>
</organism>
<evidence type="ECO:0000313" key="3">
    <source>
        <dbReference type="Proteomes" id="UP001244341"/>
    </source>
</evidence>
<name>A0ABY8UDH2_TETOB</name>
<reference evidence="2 3" key="1">
    <citation type="submission" date="2023-05" db="EMBL/GenBank/DDBJ databases">
        <title>A 100% complete, gapless, phased diploid assembly of the Scenedesmus obliquus UTEX 3031 genome.</title>
        <authorList>
            <person name="Biondi T.C."/>
            <person name="Hanschen E.R."/>
            <person name="Kwon T."/>
            <person name="Eng W."/>
            <person name="Kruse C.P.S."/>
            <person name="Koehler S.I."/>
            <person name="Kunde Y."/>
            <person name="Gleasner C.D."/>
            <person name="You Mak K.T."/>
            <person name="Polle J."/>
            <person name="Hovde B.T."/>
            <person name="Starkenburg S.R."/>
        </authorList>
    </citation>
    <scope>NUCLEOTIDE SEQUENCE [LARGE SCALE GENOMIC DNA]</scope>
    <source>
        <strain evidence="2 3">DOE0152z</strain>
    </source>
</reference>
<dbReference type="Proteomes" id="UP001244341">
    <property type="component" value="Chromosome 9b"/>
</dbReference>
<gene>
    <name evidence="2" type="ORF">OEZ85_009626</name>
</gene>
<evidence type="ECO:0000313" key="2">
    <source>
        <dbReference type="EMBL" id="WIA18151.1"/>
    </source>
</evidence>
<protein>
    <submittedName>
        <fullName evidence="2">Uncharacterized protein</fullName>
    </submittedName>
</protein>
<evidence type="ECO:0000256" key="1">
    <source>
        <dbReference type="SAM" id="MobiDB-lite"/>
    </source>
</evidence>
<keyword evidence="3" id="KW-1185">Reference proteome</keyword>
<proteinExistence type="predicted"/>